<dbReference type="SUPFAM" id="SSF50729">
    <property type="entry name" value="PH domain-like"/>
    <property type="match status" value="1"/>
</dbReference>
<dbReference type="Pfam" id="PF00373">
    <property type="entry name" value="FERM_M"/>
    <property type="match status" value="1"/>
</dbReference>
<accession>A0A8S1C3W4</accession>
<evidence type="ECO:0000259" key="2">
    <source>
        <dbReference type="PROSITE" id="PS50057"/>
    </source>
</evidence>
<feature type="domain" description="FERM" evidence="2">
    <location>
        <begin position="31"/>
        <end position="344"/>
    </location>
</feature>
<dbReference type="Pfam" id="PF09380">
    <property type="entry name" value="FERM_C"/>
    <property type="match status" value="1"/>
</dbReference>
<dbReference type="Gene3D" id="1.20.80.10">
    <property type="match status" value="1"/>
</dbReference>
<proteinExistence type="predicted"/>
<dbReference type="CDD" id="cd14473">
    <property type="entry name" value="FERM_B-lobe"/>
    <property type="match status" value="1"/>
</dbReference>
<dbReference type="InterPro" id="IPR035963">
    <property type="entry name" value="FERM_2"/>
</dbReference>
<keyword evidence="4" id="KW-1185">Reference proteome</keyword>
<dbReference type="InterPro" id="IPR047145">
    <property type="entry name" value="FRMD6-like"/>
</dbReference>
<feature type="compositionally biased region" description="Acidic residues" evidence="1">
    <location>
        <begin position="452"/>
        <end position="467"/>
    </location>
</feature>
<dbReference type="Proteomes" id="UP000494165">
    <property type="component" value="Unassembled WGS sequence"/>
</dbReference>
<dbReference type="SUPFAM" id="SSF54236">
    <property type="entry name" value="Ubiquitin-like"/>
    <property type="match status" value="1"/>
</dbReference>
<feature type="compositionally biased region" description="Polar residues" evidence="1">
    <location>
        <begin position="807"/>
        <end position="820"/>
    </location>
</feature>
<dbReference type="AlphaFoldDB" id="A0A8S1C3W4"/>
<dbReference type="PROSITE" id="PS50057">
    <property type="entry name" value="FERM_3"/>
    <property type="match status" value="1"/>
</dbReference>
<protein>
    <recommendedName>
        <fullName evidence="2">FERM domain-containing protein</fullName>
    </recommendedName>
</protein>
<dbReference type="CDD" id="cd17101">
    <property type="entry name" value="FERM_F1_PTPN13_like"/>
    <property type="match status" value="1"/>
</dbReference>
<dbReference type="SUPFAM" id="SSF47031">
    <property type="entry name" value="Second domain of FERM"/>
    <property type="match status" value="1"/>
</dbReference>
<dbReference type="GO" id="GO:0009887">
    <property type="term" value="P:animal organ morphogenesis"/>
    <property type="evidence" value="ECO:0007669"/>
    <property type="project" value="UniProtKB-ARBA"/>
</dbReference>
<organism evidence="3 4">
    <name type="scientific">Cloeon dipterum</name>
    <dbReference type="NCBI Taxonomy" id="197152"/>
    <lineage>
        <taxon>Eukaryota</taxon>
        <taxon>Metazoa</taxon>
        <taxon>Ecdysozoa</taxon>
        <taxon>Arthropoda</taxon>
        <taxon>Hexapoda</taxon>
        <taxon>Insecta</taxon>
        <taxon>Pterygota</taxon>
        <taxon>Palaeoptera</taxon>
        <taxon>Ephemeroptera</taxon>
        <taxon>Pisciforma</taxon>
        <taxon>Baetidae</taxon>
        <taxon>Cloeon</taxon>
    </lineage>
</organism>
<gene>
    <name evidence="3" type="ORF">CLODIP_2_CD05580</name>
</gene>
<dbReference type="SMART" id="SM00295">
    <property type="entry name" value="B41"/>
    <property type="match status" value="1"/>
</dbReference>
<evidence type="ECO:0000313" key="3">
    <source>
        <dbReference type="EMBL" id="CAB3365559.1"/>
    </source>
</evidence>
<evidence type="ECO:0000256" key="1">
    <source>
        <dbReference type="SAM" id="MobiDB-lite"/>
    </source>
</evidence>
<dbReference type="Gene3D" id="2.30.29.30">
    <property type="entry name" value="Pleckstrin-homology domain (PH domain)/Phosphotyrosine-binding domain (PTB)"/>
    <property type="match status" value="1"/>
</dbReference>
<dbReference type="SMART" id="SM01196">
    <property type="entry name" value="FERM_C"/>
    <property type="match status" value="1"/>
</dbReference>
<dbReference type="GO" id="GO:0035332">
    <property type="term" value="P:positive regulation of hippo signaling"/>
    <property type="evidence" value="ECO:0007669"/>
    <property type="project" value="TreeGrafter"/>
</dbReference>
<dbReference type="InterPro" id="IPR011993">
    <property type="entry name" value="PH-like_dom_sf"/>
</dbReference>
<feature type="region of interest" description="Disordered" evidence="1">
    <location>
        <begin position="896"/>
        <end position="930"/>
    </location>
</feature>
<dbReference type="InterPro" id="IPR019748">
    <property type="entry name" value="FERM_central"/>
</dbReference>
<feature type="compositionally biased region" description="Pro residues" evidence="1">
    <location>
        <begin position="737"/>
        <end position="746"/>
    </location>
</feature>
<feature type="region of interest" description="Disordered" evidence="1">
    <location>
        <begin position="716"/>
        <end position="753"/>
    </location>
</feature>
<dbReference type="InterPro" id="IPR029071">
    <property type="entry name" value="Ubiquitin-like_domsf"/>
</dbReference>
<dbReference type="InterPro" id="IPR019749">
    <property type="entry name" value="Band_41_domain"/>
</dbReference>
<dbReference type="GO" id="GO:0098592">
    <property type="term" value="C:cytoplasmic side of apical plasma membrane"/>
    <property type="evidence" value="ECO:0007669"/>
    <property type="project" value="TreeGrafter"/>
</dbReference>
<sequence>MQQVPVWIKIRIQVGEQAPWMIAPLSTPALRYAAVNLLTGQPLYFIVEAKSRVKDLLSQARRHLAGMGMLASELLGLAVMQDGEWLFLDPESKLAKFATKQWKSPTNFGLDLQGNPALVLNLRVQFYVESPLLLRDPISRLHYYLQLRENLLQPERVCPSEEQLLQLLGYALQADLSDFDVTKHKENAYFNPTEFVPKHAVERMGADRLVRLASEMHLSLRGTSTSEAQVRFINEACSPQSSLNLQLHRLQRVKREVIPSAWLGVGARGIDIFEQINHRAEKEITASFPWVHIARVGFDKKKFEVRAGQDGKTVKKYFYTGSAERSSCLLHLCRSAHQYVMSLGPRLAQLRREQEEAERRRLRYCSLVPRRKTASNDSDLLLLGSKALRSEQRESVISSASSNTTSGIVSDRVLSFDESEDDLEREIMINSPPVPIAISSVESLALDHLQDQEEPTDDEDELEDEVDSPPAGPQSPGTPGAAEGSSQCSSSGSTIKHAKEVSAGGSSLELGYSHTAQNSLSETAVSEPLDYSVTSAQASAGAYPSRAPSVSLTLDSNSDYVQLPPLEDVPRPSISVTIPMPSLAVNKKQAAVAPKLVVTRNNYLDVRASGAMTTVYARQISQSQIEQFQQQLCSDIDYVIFPVRDPAISRQEYADHKMLTRILPPPPYCSSKSSHLYRSAPNVQALGATVRPPSFQYSQSNLAALRCLSTHSLSRTNLDHSLPPSRAASDDNLLSPQVPPRPPPRPSSMAPRVVVPPRIRRFPSTHQITASPPSTMQAAPTVYPKLSLSMPRVSSVHSISPPAPPSHVSNSSPAVMNAGTSGPPPSSKLEVSKSKLDIRKLREKSKNLDLPLIQALCNDRSLLRQTREVSKKTAHHGISRVNLFPRGQLNGNRGMKTRQTAHTHPTQVIATPKKSPKSPTESAIADLMAN</sequence>
<dbReference type="OrthoDB" id="5957665at2759"/>
<dbReference type="PANTHER" id="PTHR13429:SF5">
    <property type="entry name" value="PROTEIN EXPANDED"/>
    <property type="match status" value="1"/>
</dbReference>
<feature type="compositionally biased region" description="Low complexity" evidence="1">
    <location>
        <begin position="484"/>
        <end position="493"/>
    </location>
</feature>
<evidence type="ECO:0000313" key="4">
    <source>
        <dbReference type="Proteomes" id="UP000494165"/>
    </source>
</evidence>
<feature type="region of interest" description="Disordered" evidence="1">
    <location>
        <begin position="450"/>
        <end position="502"/>
    </location>
</feature>
<reference evidence="3 4" key="1">
    <citation type="submission" date="2020-04" db="EMBL/GenBank/DDBJ databases">
        <authorList>
            <person name="Alioto T."/>
            <person name="Alioto T."/>
            <person name="Gomez Garrido J."/>
        </authorList>
    </citation>
    <scope>NUCLEOTIDE SEQUENCE [LARGE SCALE GENOMIC DNA]</scope>
</reference>
<dbReference type="InterPro" id="IPR018980">
    <property type="entry name" value="FERM_PH-like_C"/>
</dbReference>
<feature type="region of interest" description="Disordered" evidence="1">
    <location>
        <begin position="794"/>
        <end position="833"/>
    </location>
</feature>
<dbReference type="EMBL" id="CADEPI010000021">
    <property type="protein sequence ID" value="CAB3365559.1"/>
    <property type="molecule type" value="Genomic_DNA"/>
</dbReference>
<name>A0A8S1C3W4_9INSE</name>
<comment type="caution">
    <text evidence="3">The sequence shown here is derived from an EMBL/GenBank/DDBJ whole genome shotgun (WGS) entry which is preliminary data.</text>
</comment>
<dbReference type="InterPro" id="IPR014352">
    <property type="entry name" value="FERM/acyl-CoA-bd_prot_sf"/>
</dbReference>
<dbReference type="InterPro" id="IPR000299">
    <property type="entry name" value="FERM_domain"/>
</dbReference>
<dbReference type="PANTHER" id="PTHR13429">
    <property type="entry name" value="FERM DOMAIN (PROTEIN4.1-EZRIN-RADIXIN-MOESIN) FAMILY"/>
    <property type="match status" value="1"/>
</dbReference>
<dbReference type="GO" id="GO:0030182">
    <property type="term" value="P:neuron differentiation"/>
    <property type="evidence" value="ECO:0007669"/>
    <property type="project" value="UniProtKB-ARBA"/>
</dbReference>